<feature type="compositionally biased region" description="Polar residues" evidence="1">
    <location>
        <begin position="35"/>
        <end position="48"/>
    </location>
</feature>
<dbReference type="AlphaFoldDB" id="A0A8C8S1U8"/>
<feature type="region of interest" description="Disordered" evidence="1">
    <location>
        <begin position="362"/>
        <end position="387"/>
    </location>
</feature>
<dbReference type="Proteomes" id="UP000694393">
    <property type="component" value="Unplaced"/>
</dbReference>
<evidence type="ECO:0000256" key="1">
    <source>
        <dbReference type="SAM" id="MobiDB-lite"/>
    </source>
</evidence>
<reference evidence="2" key="1">
    <citation type="submission" date="2025-08" db="UniProtKB">
        <authorList>
            <consortium name="Ensembl"/>
        </authorList>
    </citation>
    <scope>IDENTIFICATION</scope>
</reference>
<dbReference type="PANTHER" id="PTHR47742:SF1">
    <property type="entry name" value="GAMETOGENETIN"/>
    <property type="match status" value="1"/>
</dbReference>
<feature type="compositionally biased region" description="Polar residues" evidence="1">
    <location>
        <begin position="193"/>
        <end position="210"/>
    </location>
</feature>
<proteinExistence type="predicted"/>
<feature type="compositionally biased region" description="Low complexity" evidence="1">
    <location>
        <begin position="523"/>
        <end position="537"/>
    </location>
</feature>
<evidence type="ECO:0000313" key="3">
    <source>
        <dbReference type="Proteomes" id="UP000694393"/>
    </source>
</evidence>
<protein>
    <submittedName>
        <fullName evidence="2">Uncharacterized protein</fullName>
    </submittedName>
</protein>
<sequence length="712" mass="77130">MWVQNSSSVSRDPGPRDNDPTTELGQGKVGEARLTSLNGDASLGTEQSPPFDIPGTHQGEPKGQKVIPVSQNPPPEQDMLRSKKAALKGKSKGEVVSIMKQGGQGDLPGKSATPSVPLDQVRGIRVLQGPSSSVLDSPASDAPNSNEQVSPNDAAERNSTRTALPRPPAVSGRKKQPSSHEEGAPGSHGDSKAPTNPRQSPTGLAKTQGSRAKEPHGSEAAGEDGVNTEGVQAMLEHGLSFLYKFTIQPGQQPPSIKAVKHQAGLSSSGVSYADALKQCPQKKALPSLSGSPKVAEKLPSLKGLEKRDREDLSSLTQAFLEQFQKMGAKEQALPATQSQAKQQLHLVKILDDLTSFNFRSLEGQKPRVPTPYPQRRKGQARNNPRFSSDVSQLMSIFGNSPKLDRLRQDDGWLQPDGTWLVDDSGKDPGPNGEHHGEHPQFSPAFVPELEQQPQAGEMQQWKPQGPKTLSPEANPPTRVPVLPMPVTPPLPWGERKDQPMVLPGQRPTFTLNPPVPMCPKAPCPMAAQCQAASEQSSTPKGAPGHVRPQARKQVATKLPSRSTWQPKAGPTQKPQEKPKVQGHPKAKAQKIKLQRQRREVLEPQTAPAEVCQDAASEQGPDGSHDEPKAPIHHWPQFQVMDSCPRKCYCKHQDERKLPRNISAWLNPSTNHLAEPPWVSTAILAGSLVAGTRFFMDSYEQPTTTEEPPVFCQ</sequence>
<feature type="compositionally biased region" description="Pro residues" evidence="1">
    <location>
        <begin position="473"/>
        <end position="491"/>
    </location>
</feature>
<dbReference type="GO" id="GO:0006302">
    <property type="term" value="P:double-strand break repair"/>
    <property type="evidence" value="ECO:0007669"/>
    <property type="project" value="InterPro"/>
</dbReference>
<dbReference type="GO" id="GO:0007276">
    <property type="term" value="P:gamete generation"/>
    <property type="evidence" value="ECO:0007669"/>
    <property type="project" value="InterPro"/>
</dbReference>
<reference evidence="2" key="2">
    <citation type="submission" date="2025-09" db="UniProtKB">
        <authorList>
            <consortium name="Ensembl"/>
        </authorList>
    </citation>
    <scope>IDENTIFICATION</scope>
</reference>
<accession>A0A8C8S1U8</accession>
<name>A0A8C8S1U8_9SAUR</name>
<dbReference type="Ensembl" id="ENSPCET00000014563.1">
    <property type="protein sequence ID" value="ENSPCEP00000014043.1"/>
    <property type="gene ID" value="ENSPCEG00000011147.1"/>
</dbReference>
<feature type="compositionally biased region" description="Polar residues" evidence="1">
    <location>
        <begin position="142"/>
        <end position="151"/>
    </location>
</feature>
<dbReference type="InterPro" id="IPR031400">
    <property type="entry name" value="GGN"/>
</dbReference>
<feature type="compositionally biased region" description="Polar residues" evidence="1">
    <location>
        <begin position="1"/>
        <end position="10"/>
    </location>
</feature>
<dbReference type="PANTHER" id="PTHR47742">
    <property type="entry name" value="GAMETOGENETIN"/>
    <property type="match status" value="1"/>
</dbReference>
<feature type="region of interest" description="Disordered" evidence="1">
    <location>
        <begin position="1"/>
        <end position="231"/>
    </location>
</feature>
<dbReference type="Pfam" id="PF15685">
    <property type="entry name" value="GGN"/>
    <property type="match status" value="1"/>
</dbReference>
<feature type="region of interest" description="Disordered" evidence="1">
    <location>
        <begin position="409"/>
        <end position="508"/>
    </location>
</feature>
<dbReference type="GO" id="GO:0031625">
    <property type="term" value="F:ubiquitin protein ligase binding"/>
    <property type="evidence" value="ECO:0007669"/>
    <property type="project" value="TreeGrafter"/>
</dbReference>
<keyword evidence="3" id="KW-1185">Reference proteome</keyword>
<feature type="region of interest" description="Disordered" evidence="1">
    <location>
        <begin position="521"/>
        <end position="630"/>
    </location>
</feature>
<feature type="compositionally biased region" description="Basic residues" evidence="1">
    <location>
        <begin position="580"/>
        <end position="595"/>
    </location>
</feature>
<evidence type="ECO:0000313" key="2">
    <source>
        <dbReference type="Ensembl" id="ENSPCEP00000014043.1"/>
    </source>
</evidence>
<organism evidence="2 3">
    <name type="scientific">Pelusios castaneus</name>
    <name type="common">West African mud turtle</name>
    <dbReference type="NCBI Taxonomy" id="367368"/>
    <lineage>
        <taxon>Eukaryota</taxon>
        <taxon>Metazoa</taxon>
        <taxon>Chordata</taxon>
        <taxon>Craniata</taxon>
        <taxon>Vertebrata</taxon>
        <taxon>Euteleostomi</taxon>
        <taxon>Archelosauria</taxon>
        <taxon>Testudinata</taxon>
        <taxon>Testudines</taxon>
        <taxon>Pleurodira</taxon>
        <taxon>Pelomedusidae</taxon>
        <taxon>Pelusios</taxon>
    </lineage>
</organism>